<keyword evidence="2" id="KW-1185">Reference proteome</keyword>
<dbReference type="EMBL" id="BGZK01000109">
    <property type="protein sequence ID" value="GBP19592.1"/>
    <property type="molecule type" value="Genomic_DNA"/>
</dbReference>
<accession>A0A4C1TZV1</accession>
<reference evidence="1 2" key="1">
    <citation type="journal article" date="2019" name="Commun. Biol.">
        <title>The bagworm genome reveals a unique fibroin gene that provides high tensile strength.</title>
        <authorList>
            <person name="Kono N."/>
            <person name="Nakamura H."/>
            <person name="Ohtoshi R."/>
            <person name="Tomita M."/>
            <person name="Numata K."/>
            <person name="Arakawa K."/>
        </authorList>
    </citation>
    <scope>NUCLEOTIDE SEQUENCE [LARGE SCALE GENOMIC DNA]</scope>
</reference>
<organism evidence="1 2">
    <name type="scientific">Eumeta variegata</name>
    <name type="common">Bagworm moth</name>
    <name type="synonym">Eumeta japonica</name>
    <dbReference type="NCBI Taxonomy" id="151549"/>
    <lineage>
        <taxon>Eukaryota</taxon>
        <taxon>Metazoa</taxon>
        <taxon>Ecdysozoa</taxon>
        <taxon>Arthropoda</taxon>
        <taxon>Hexapoda</taxon>
        <taxon>Insecta</taxon>
        <taxon>Pterygota</taxon>
        <taxon>Neoptera</taxon>
        <taxon>Endopterygota</taxon>
        <taxon>Lepidoptera</taxon>
        <taxon>Glossata</taxon>
        <taxon>Ditrysia</taxon>
        <taxon>Tineoidea</taxon>
        <taxon>Psychidae</taxon>
        <taxon>Oiketicinae</taxon>
        <taxon>Eumeta</taxon>
    </lineage>
</organism>
<gene>
    <name evidence="1" type="ORF">EVAR_102140_1</name>
</gene>
<evidence type="ECO:0000313" key="2">
    <source>
        <dbReference type="Proteomes" id="UP000299102"/>
    </source>
</evidence>
<protein>
    <submittedName>
        <fullName evidence="1">Uncharacterized protein</fullName>
    </submittedName>
</protein>
<proteinExistence type="predicted"/>
<dbReference type="AlphaFoldDB" id="A0A4C1TZV1"/>
<name>A0A4C1TZV1_EUMVA</name>
<evidence type="ECO:0000313" key="1">
    <source>
        <dbReference type="EMBL" id="GBP19592.1"/>
    </source>
</evidence>
<dbReference type="Proteomes" id="UP000299102">
    <property type="component" value="Unassembled WGS sequence"/>
</dbReference>
<sequence>MVNIPCPRPAAALNVEGTFVKTHLYNQNNAITDRNLKQSVQTNCTPNSLPTGSSNPVHQRTDLFAFSLNQIKSLAPLLGRVGYKPSVSDAVFAPPRLT</sequence>
<comment type="caution">
    <text evidence="1">The sequence shown here is derived from an EMBL/GenBank/DDBJ whole genome shotgun (WGS) entry which is preliminary data.</text>
</comment>